<proteinExistence type="predicted"/>
<organism evidence="3 4">
    <name type="scientific">Algoriphagus zhangzhouensis</name>
    <dbReference type="NCBI Taxonomy" id="1073327"/>
    <lineage>
        <taxon>Bacteria</taxon>
        <taxon>Pseudomonadati</taxon>
        <taxon>Bacteroidota</taxon>
        <taxon>Cytophagia</taxon>
        <taxon>Cytophagales</taxon>
        <taxon>Cyclobacteriaceae</taxon>
        <taxon>Algoriphagus</taxon>
    </lineage>
</organism>
<dbReference type="Proteomes" id="UP000184609">
    <property type="component" value="Unassembled WGS sequence"/>
</dbReference>
<evidence type="ECO:0000313" key="4">
    <source>
        <dbReference type="Proteomes" id="UP000184609"/>
    </source>
</evidence>
<dbReference type="OrthoDB" id="118896at2"/>
<protein>
    <recommendedName>
        <fullName evidence="2">DUF4136 domain-containing protein</fullName>
    </recommendedName>
</protein>
<keyword evidence="4" id="KW-1185">Reference proteome</keyword>
<name>A0A1M7ZHI8_9BACT</name>
<dbReference type="RefSeq" id="WP_073573006.1">
    <property type="nucleotide sequence ID" value="NZ_FRXN01000005.1"/>
</dbReference>
<evidence type="ECO:0000256" key="1">
    <source>
        <dbReference type="SAM" id="SignalP"/>
    </source>
</evidence>
<gene>
    <name evidence="3" type="ORF">SAMN04488108_3398</name>
</gene>
<dbReference type="Pfam" id="PF13590">
    <property type="entry name" value="DUF4136"/>
    <property type="match status" value="1"/>
</dbReference>
<sequence length="181" mass="20102">MKAASIFFSFLIGLILVSCGSGPVAVDKDLYSDFNLGNYHSFDFVKVDAENTGKPEFEQNIEYIKEAIAKKMAENGLSQTSSNPELLVNLGITVEEKVQTRETSLATDPFMYTGQRNYTWKVQEVPVGTYQKGSLTMHLVDKKINQAVWVGTIDRALPNKAKNTPATIDSAVDLLFKKLDK</sequence>
<accession>A0A1M7ZHI8</accession>
<evidence type="ECO:0000259" key="2">
    <source>
        <dbReference type="Pfam" id="PF13590"/>
    </source>
</evidence>
<dbReference type="STRING" id="1073327.SAMN04488108_3398"/>
<dbReference type="AlphaFoldDB" id="A0A1M7ZHI8"/>
<feature type="domain" description="DUF4136" evidence="2">
    <location>
        <begin position="29"/>
        <end position="178"/>
    </location>
</feature>
<dbReference type="PROSITE" id="PS51257">
    <property type="entry name" value="PROKAR_LIPOPROTEIN"/>
    <property type="match status" value="1"/>
</dbReference>
<keyword evidence="1" id="KW-0732">Signal</keyword>
<evidence type="ECO:0000313" key="3">
    <source>
        <dbReference type="EMBL" id="SHO64358.1"/>
    </source>
</evidence>
<dbReference type="InterPro" id="IPR025411">
    <property type="entry name" value="DUF4136"/>
</dbReference>
<feature type="signal peptide" evidence="1">
    <location>
        <begin position="1"/>
        <end position="20"/>
    </location>
</feature>
<feature type="chain" id="PRO_5012975101" description="DUF4136 domain-containing protein" evidence="1">
    <location>
        <begin position="21"/>
        <end position="181"/>
    </location>
</feature>
<reference evidence="4" key="1">
    <citation type="submission" date="2016-12" db="EMBL/GenBank/DDBJ databases">
        <authorList>
            <person name="Varghese N."/>
            <person name="Submissions S."/>
        </authorList>
    </citation>
    <scope>NUCLEOTIDE SEQUENCE [LARGE SCALE GENOMIC DNA]</scope>
    <source>
        <strain evidence="4">DSM 25035</strain>
    </source>
</reference>
<dbReference type="Gene3D" id="3.30.160.670">
    <property type="match status" value="1"/>
</dbReference>
<dbReference type="EMBL" id="FRXN01000005">
    <property type="protein sequence ID" value="SHO64358.1"/>
    <property type="molecule type" value="Genomic_DNA"/>
</dbReference>